<name>A0A644WUR7_9ZZZZ</name>
<keyword evidence="1" id="KW-1133">Transmembrane helix</keyword>
<dbReference type="AlphaFoldDB" id="A0A644WUR7"/>
<proteinExistence type="predicted"/>
<accession>A0A644WUR7</accession>
<gene>
    <name evidence="2" type="ORF">SDC9_53743</name>
</gene>
<reference evidence="2" key="1">
    <citation type="submission" date="2019-08" db="EMBL/GenBank/DDBJ databases">
        <authorList>
            <person name="Kucharzyk K."/>
            <person name="Murdoch R.W."/>
            <person name="Higgins S."/>
            <person name="Loffler F."/>
        </authorList>
    </citation>
    <scope>NUCLEOTIDE SEQUENCE</scope>
</reference>
<evidence type="ECO:0000313" key="2">
    <source>
        <dbReference type="EMBL" id="MPM07437.1"/>
    </source>
</evidence>
<dbReference type="EMBL" id="VSSQ01001335">
    <property type="protein sequence ID" value="MPM07437.1"/>
    <property type="molecule type" value="Genomic_DNA"/>
</dbReference>
<sequence>MKRKKRGLGNPALIAAAAQNPVVVNNVQKGAKTLLWLGLGVGGFFAGRTILRNINKQSILSKIDTNQNFRAAQSIYASIPAGLKKGDGSLFNPFGFVSDLVNQIAMIWQSTDTQRILDLGKSEITNFDETAKAFKVLYREDLQMLLQKVMNQAELNAFYNNASSYKAASAKFETAASGDIGKVIITTKDSNLYLMYSTPQNNVSSLIPLSQMVPAGTKIGVYYGKKITNVRDGDTNEYYAAKYGTAKSGNVIAIIVPVKNSKFVSNISGSLTSYKKITFQDYTKGKMSVL</sequence>
<evidence type="ECO:0000256" key="1">
    <source>
        <dbReference type="SAM" id="Phobius"/>
    </source>
</evidence>
<keyword evidence="1" id="KW-0472">Membrane</keyword>
<organism evidence="2">
    <name type="scientific">bioreactor metagenome</name>
    <dbReference type="NCBI Taxonomy" id="1076179"/>
    <lineage>
        <taxon>unclassified sequences</taxon>
        <taxon>metagenomes</taxon>
        <taxon>ecological metagenomes</taxon>
    </lineage>
</organism>
<protein>
    <submittedName>
        <fullName evidence="2">Uncharacterized protein</fullName>
    </submittedName>
</protein>
<feature type="transmembrane region" description="Helical" evidence="1">
    <location>
        <begin position="34"/>
        <end position="51"/>
    </location>
</feature>
<keyword evidence="1" id="KW-0812">Transmembrane</keyword>
<comment type="caution">
    <text evidence="2">The sequence shown here is derived from an EMBL/GenBank/DDBJ whole genome shotgun (WGS) entry which is preliminary data.</text>
</comment>